<evidence type="ECO:0000313" key="8">
    <source>
        <dbReference type="EMBL" id="CAA6827723.1"/>
    </source>
</evidence>
<dbReference type="EC" id="3.4.21.83" evidence="8"/>
<reference evidence="8" key="1">
    <citation type="submission" date="2020-01" db="EMBL/GenBank/DDBJ databases">
        <authorList>
            <person name="Meier V. D."/>
            <person name="Meier V D."/>
        </authorList>
    </citation>
    <scope>NUCLEOTIDE SEQUENCE</scope>
    <source>
        <strain evidence="8">HLG_WM_MAG_07</strain>
    </source>
</reference>
<evidence type="ECO:0000259" key="7">
    <source>
        <dbReference type="Pfam" id="PF02897"/>
    </source>
</evidence>
<evidence type="ECO:0000256" key="1">
    <source>
        <dbReference type="ARBA" id="ARBA00005228"/>
    </source>
</evidence>
<dbReference type="SUPFAM" id="SSF53474">
    <property type="entry name" value="alpha/beta-Hydrolases"/>
    <property type="match status" value="1"/>
</dbReference>
<dbReference type="GO" id="GO:0006508">
    <property type="term" value="P:proteolysis"/>
    <property type="evidence" value="ECO:0007669"/>
    <property type="project" value="UniProtKB-KW"/>
</dbReference>
<evidence type="ECO:0000256" key="3">
    <source>
        <dbReference type="ARBA" id="ARBA00022801"/>
    </source>
</evidence>
<evidence type="ECO:0000256" key="4">
    <source>
        <dbReference type="ARBA" id="ARBA00022825"/>
    </source>
</evidence>
<dbReference type="PANTHER" id="PTHR11757:SF19">
    <property type="entry name" value="PROLYL ENDOPEPTIDASE-LIKE"/>
    <property type="match status" value="1"/>
</dbReference>
<dbReference type="InterPro" id="IPR002470">
    <property type="entry name" value="Peptidase_S9A"/>
</dbReference>
<feature type="domain" description="Peptidase S9 prolyl oligopeptidase catalytic" evidence="6">
    <location>
        <begin position="478"/>
        <end position="694"/>
    </location>
</feature>
<dbReference type="GO" id="GO:0004252">
    <property type="term" value="F:serine-type endopeptidase activity"/>
    <property type="evidence" value="ECO:0007669"/>
    <property type="project" value="UniProtKB-EC"/>
</dbReference>
<keyword evidence="2 8" id="KW-0645">Protease</keyword>
<dbReference type="Gene3D" id="3.40.50.1820">
    <property type="entry name" value="alpha/beta hydrolase"/>
    <property type="match status" value="1"/>
</dbReference>
<gene>
    <name evidence="8" type="ORF">HELGO_WM8482</name>
</gene>
<dbReference type="InterPro" id="IPR001375">
    <property type="entry name" value="Peptidase_S9_cat"/>
</dbReference>
<dbReference type="AlphaFoldDB" id="A0A6S6UJT5"/>
<feature type="region of interest" description="Disordered" evidence="5">
    <location>
        <begin position="1"/>
        <end position="25"/>
    </location>
</feature>
<evidence type="ECO:0000259" key="6">
    <source>
        <dbReference type="Pfam" id="PF00326"/>
    </source>
</evidence>
<keyword evidence="4" id="KW-0720">Serine protease</keyword>
<dbReference type="PRINTS" id="PR00862">
    <property type="entry name" value="PROLIGOPTASE"/>
</dbReference>
<protein>
    <submittedName>
        <fullName evidence="8">Protease II (EC)</fullName>
        <ecNumber evidence="8">3.4.21.83</ecNumber>
    </submittedName>
</protein>
<feature type="compositionally biased region" description="Low complexity" evidence="5">
    <location>
        <begin position="1"/>
        <end position="19"/>
    </location>
</feature>
<organism evidence="8">
    <name type="scientific">uncultured Thiotrichaceae bacterium</name>
    <dbReference type="NCBI Taxonomy" id="298394"/>
    <lineage>
        <taxon>Bacteria</taxon>
        <taxon>Pseudomonadati</taxon>
        <taxon>Pseudomonadota</taxon>
        <taxon>Gammaproteobacteria</taxon>
        <taxon>Thiotrichales</taxon>
        <taxon>Thiotrichaceae</taxon>
        <taxon>environmental samples</taxon>
    </lineage>
</organism>
<keyword evidence="3 8" id="KW-0378">Hydrolase</keyword>
<dbReference type="Pfam" id="PF00326">
    <property type="entry name" value="Peptidase_S9"/>
    <property type="match status" value="1"/>
</dbReference>
<dbReference type="Pfam" id="PF02897">
    <property type="entry name" value="Peptidase_S9_N"/>
    <property type="match status" value="1"/>
</dbReference>
<accession>A0A6S6UJT5</accession>
<dbReference type="InterPro" id="IPR029058">
    <property type="entry name" value="AB_hydrolase_fold"/>
</dbReference>
<dbReference type="PANTHER" id="PTHR11757">
    <property type="entry name" value="PROTEASE FAMILY S9A OLIGOPEPTIDASE"/>
    <property type="match status" value="1"/>
</dbReference>
<dbReference type="SUPFAM" id="SSF50993">
    <property type="entry name" value="Peptidase/esterase 'gauge' domain"/>
    <property type="match status" value="1"/>
</dbReference>
<feature type="domain" description="Peptidase S9A N-terminal" evidence="7">
    <location>
        <begin position="14"/>
        <end position="418"/>
    </location>
</feature>
<proteinExistence type="inferred from homology"/>
<name>A0A6S6UJT5_9GAMM</name>
<dbReference type="Gene3D" id="2.130.10.120">
    <property type="entry name" value="Prolyl oligopeptidase, N-terminal domain"/>
    <property type="match status" value="1"/>
</dbReference>
<dbReference type="InterPro" id="IPR023302">
    <property type="entry name" value="Pept_S9A_N"/>
</dbReference>
<comment type="similarity">
    <text evidence="1">Belongs to the peptidase S9A family.</text>
</comment>
<evidence type="ECO:0000256" key="5">
    <source>
        <dbReference type="SAM" id="MobiDB-lite"/>
    </source>
</evidence>
<sequence length="695" mass="78764">MSRFKATAPPKAPIAKKQPYSQTHHGITTHDDYHWLRADNWQEALRDPQLLPTDIKNYLEAENTYYDAAMADTCDLQATLIEEMRGRMQDDVSYVPEKWGDYAYNIRYEAGQEHAIFFRTPRDGGDEETLLNFNEEAEGFEYFESGDTEISPEQKQIAWSVDTSGSECFALNIRQISTGQDRDYEIADVSSVAWCNEDIFFYTRLDENHRSSTVYRHQLGSDPQTDSLIMTEEDPRFDLHTERSLSGEYIFLHANTYDQDEVWFIPTNTPLAQPQLVQTREEGIEYNIDHQGEKFIISTNAEGAEDFKIVTAPISAPQRENWETLIEHNPGTIILGFIAYQDWLIWSERSNALPRINIRAKDGETHQIDFAEEAYSLDMDSAMEFDEHELRFIYSSPTTPAQTYDYDLNTRQRVLKKEQIIPSGHEPSHYMTRRISVISHDGAEVPVTLLYHKDTKLDGTAPCFLYGYGSYGHSISASFSSHRLSLIDRGFIHAVAHIRGGEEKGRAWYEDAKLEKKPNTFHDFIAVAEHLIAKKFTAKGNIVCSGASAGGLLIGAVVNMAPELFAGAEANVPFVDVLNTILDDTLPLTPSEWTQWGNPIESAAAYQWITAYSPYDNVAAQDYPAMLVTAGVSDPRVTYWEPAKWVAKLRTIKTDDNVLLLRTNMSSGHFGKSGRYAGLEDLARAYAFTLKCTKS</sequence>
<dbReference type="InterPro" id="IPR051543">
    <property type="entry name" value="Serine_Peptidase_S9A"/>
</dbReference>
<evidence type="ECO:0000256" key="2">
    <source>
        <dbReference type="ARBA" id="ARBA00022670"/>
    </source>
</evidence>
<dbReference type="EMBL" id="CACVAY010000141">
    <property type="protein sequence ID" value="CAA6827723.1"/>
    <property type="molecule type" value="Genomic_DNA"/>
</dbReference>